<keyword evidence="1" id="KW-0812">Transmembrane</keyword>
<keyword evidence="4" id="KW-1185">Reference proteome</keyword>
<reference evidence="3 4" key="1">
    <citation type="submission" date="2019-03" db="EMBL/GenBank/DDBJ databases">
        <title>Genomic Encyclopedia of Type Strains, Phase IV (KMG-IV): sequencing the most valuable type-strain genomes for metagenomic binning, comparative biology and taxonomic classification.</title>
        <authorList>
            <person name="Goeker M."/>
        </authorList>
    </citation>
    <scope>NUCLEOTIDE SEQUENCE [LARGE SCALE GENOMIC DNA]</scope>
    <source>
        <strain evidence="3 4">DSM 26752</strain>
    </source>
</reference>
<dbReference type="EMBL" id="SMAE01000013">
    <property type="protein sequence ID" value="TCS86955.1"/>
    <property type="molecule type" value="Genomic_DNA"/>
</dbReference>
<dbReference type="RefSeq" id="WP_132029329.1">
    <property type="nucleotide sequence ID" value="NZ_CP068564.1"/>
</dbReference>
<name>A0A4R3KRM9_9FIRM</name>
<proteinExistence type="predicted"/>
<feature type="domain" description="Regulatory protein YycH-like" evidence="2">
    <location>
        <begin position="41"/>
        <end position="271"/>
    </location>
</feature>
<comment type="caution">
    <text evidence="3">The sequence shown here is derived from an EMBL/GenBank/DDBJ whole genome shotgun (WGS) entry which is preliminary data.</text>
</comment>
<evidence type="ECO:0000259" key="2">
    <source>
        <dbReference type="Pfam" id="PF09648"/>
    </source>
</evidence>
<accession>A0A4R3KRM9</accession>
<keyword evidence="1" id="KW-1133">Transmembrane helix</keyword>
<evidence type="ECO:0000256" key="1">
    <source>
        <dbReference type="SAM" id="Phobius"/>
    </source>
</evidence>
<sequence length="281" mass="33100">MDWSKAKTILIVAFIITNVLLIYILIGEKTIDEPTLNEDFIEDVVKLLEHKNISINTHIPTEIPCLYTMNVSYEKMKLEKLNEMFFKGKGDLIENKDAFGQIIKDNESLVITNNKLIIYENKEEKKIFGNLDKEKAIQIAEDFLKEKNFDTSDMEMTFIKEEKGTFYIEYSKMYNDVFVERAFTNFQIDKRGVKRFERLWFIVEDLGETEIYISTAPKALLALLDIEEIYGKTITNISLCYYFDPQKHDYLEEPEETIQGKAIPAWRIQFQDGYKVFIDDY</sequence>
<evidence type="ECO:0000313" key="3">
    <source>
        <dbReference type="EMBL" id="TCS86955.1"/>
    </source>
</evidence>
<dbReference type="AlphaFoldDB" id="A0A4R3KRM9"/>
<dbReference type="OrthoDB" id="2388036at2"/>
<feature type="transmembrane region" description="Helical" evidence="1">
    <location>
        <begin position="6"/>
        <end position="26"/>
    </location>
</feature>
<dbReference type="Proteomes" id="UP000294567">
    <property type="component" value="Unassembled WGS sequence"/>
</dbReference>
<protein>
    <submittedName>
        <fullName evidence="3">Regulatory protein YycI of two-component signal transduction system YycFG</fullName>
    </submittedName>
</protein>
<evidence type="ECO:0000313" key="4">
    <source>
        <dbReference type="Proteomes" id="UP000294567"/>
    </source>
</evidence>
<dbReference type="InterPro" id="IPR018604">
    <property type="entry name" value="YycI-like"/>
</dbReference>
<dbReference type="GO" id="GO:0016020">
    <property type="term" value="C:membrane"/>
    <property type="evidence" value="ECO:0007669"/>
    <property type="project" value="InterPro"/>
</dbReference>
<keyword evidence="1" id="KW-0472">Membrane</keyword>
<organism evidence="3 4">
    <name type="scientific">Keratinibaculum paraultunense</name>
    <dbReference type="NCBI Taxonomy" id="1278232"/>
    <lineage>
        <taxon>Bacteria</taxon>
        <taxon>Bacillati</taxon>
        <taxon>Bacillota</taxon>
        <taxon>Tissierellia</taxon>
        <taxon>Tissierellales</taxon>
        <taxon>Tepidimicrobiaceae</taxon>
        <taxon>Keratinibaculum</taxon>
    </lineage>
</organism>
<gene>
    <name evidence="3" type="ORF">EDD65_11338</name>
</gene>
<dbReference type="Pfam" id="PF09648">
    <property type="entry name" value="YycI"/>
    <property type="match status" value="1"/>
</dbReference>